<evidence type="ECO:0000313" key="2">
    <source>
        <dbReference type="Proteomes" id="UP000276133"/>
    </source>
</evidence>
<dbReference type="AlphaFoldDB" id="A0A3M7PWR3"/>
<protein>
    <submittedName>
        <fullName evidence="1">Uncharacterized protein</fullName>
    </submittedName>
</protein>
<organism evidence="1 2">
    <name type="scientific">Brachionus plicatilis</name>
    <name type="common">Marine rotifer</name>
    <name type="synonym">Brachionus muelleri</name>
    <dbReference type="NCBI Taxonomy" id="10195"/>
    <lineage>
        <taxon>Eukaryota</taxon>
        <taxon>Metazoa</taxon>
        <taxon>Spiralia</taxon>
        <taxon>Gnathifera</taxon>
        <taxon>Rotifera</taxon>
        <taxon>Eurotatoria</taxon>
        <taxon>Monogononta</taxon>
        <taxon>Pseudotrocha</taxon>
        <taxon>Ploima</taxon>
        <taxon>Brachionidae</taxon>
        <taxon>Brachionus</taxon>
    </lineage>
</organism>
<evidence type="ECO:0000313" key="1">
    <source>
        <dbReference type="EMBL" id="RNA03339.1"/>
    </source>
</evidence>
<accession>A0A3M7PWR3</accession>
<sequence length="92" mass="10540">MGVSYTEDPLFETTSYIFNAIYTRSVSRAHPFSNYFGLITSGLFCLNMKVSSSVGISIDRKIYPNLSEDILFGLRLLMRIKYLAILKKNFLK</sequence>
<proteinExistence type="predicted"/>
<comment type="caution">
    <text evidence="1">The sequence shown here is derived from an EMBL/GenBank/DDBJ whole genome shotgun (WGS) entry which is preliminary data.</text>
</comment>
<gene>
    <name evidence="1" type="ORF">BpHYR1_051351</name>
</gene>
<name>A0A3M7PWR3_BRAPC</name>
<dbReference type="Proteomes" id="UP000276133">
    <property type="component" value="Unassembled WGS sequence"/>
</dbReference>
<keyword evidence="2" id="KW-1185">Reference proteome</keyword>
<dbReference type="EMBL" id="REGN01008532">
    <property type="protein sequence ID" value="RNA03339.1"/>
    <property type="molecule type" value="Genomic_DNA"/>
</dbReference>
<reference evidence="1 2" key="1">
    <citation type="journal article" date="2018" name="Sci. Rep.">
        <title>Genomic signatures of local adaptation to the degree of environmental predictability in rotifers.</title>
        <authorList>
            <person name="Franch-Gras L."/>
            <person name="Hahn C."/>
            <person name="Garcia-Roger E.M."/>
            <person name="Carmona M.J."/>
            <person name="Serra M."/>
            <person name="Gomez A."/>
        </authorList>
    </citation>
    <scope>NUCLEOTIDE SEQUENCE [LARGE SCALE GENOMIC DNA]</scope>
    <source>
        <strain evidence="1">HYR1</strain>
    </source>
</reference>